<dbReference type="PANTHER" id="PTHR10199">
    <property type="entry name" value="THROMBOSPONDIN"/>
    <property type="match status" value="1"/>
</dbReference>
<evidence type="ECO:0000256" key="1">
    <source>
        <dbReference type="ARBA" id="ARBA00022729"/>
    </source>
</evidence>
<dbReference type="Pfam" id="PF02412">
    <property type="entry name" value="TSP_3"/>
    <property type="match status" value="7"/>
</dbReference>
<dbReference type="RefSeq" id="WP_379838775.1">
    <property type="nucleotide sequence ID" value="NZ_JBHRYQ010000001.1"/>
</dbReference>
<evidence type="ECO:0000259" key="4">
    <source>
        <dbReference type="Pfam" id="PF18990"/>
    </source>
</evidence>
<protein>
    <submittedName>
        <fullName evidence="5">DUF5723 family protein</fullName>
    </submittedName>
</protein>
<feature type="compositionally biased region" description="Basic and acidic residues" evidence="3">
    <location>
        <begin position="465"/>
        <end position="475"/>
    </location>
</feature>
<dbReference type="InterPro" id="IPR003367">
    <property type="entry name" value="Thrombospondin_3-like_rpt"/>
</dbReference>
<dbReference type="Gene3D" id="4.10.1080.10">
    <property type="entry name" value="TSP type-3 repeat"/>
    <property type="match status" value="1"/>
</dbReference>
<accession>A0ABV7YX97</accession>
<name>A0ABV7YX97_9BACT</name>
<keyword evidence="1" id="KW-0732">Signal</keyword>
<proteinExistence type="predicted"/>
<comment type="caution">
    <text evidence="5">The sequence shown here is derived from an EMBL/GenBank/DDBJ whole genome shotgun (WGS) entry which is preliminary data.</text>
</comment>
<evidence type="ECO:0000256" key="3">
    <source>
        <dbReference type="SAM" id="MobiDB-lite"/>
    </source>
</evidence>
<evidence type="ECO:0000313" key="6">
    <source>
        <dbReference type="Proteomes" id="UP001595616"/>
    </source>
</evidence>
<feature type="domain" description="DUF5723" evidence="4">
    <location>
        <begin position="82"/>
        <end position="394"/>
    </location>
</feature>
<evidence type="ECO:0000313" key="5">
    <source>
        <dbReference type="EMBL" id="MFC3811923.1"/>
    </source>
</evidence>
<evidence type="ECO:0000256" key="2">
    <source>
        <dbReference type="ARBA" id="ARBA00022837"/>
    </source>
</evidence>
<reference evidence="6" key="1">
    <citation type="journal article" date="2019" name="Int. J. Syst. Evol. Microbiol.">
        <title>The Global Catalogue of Microorganisms (GCM) 10K type strain sequencing project: providing services to taxonomists for standard genome sequencing and annotation.</title>
        <authorList>
            <consortium name="The Broad Institute Genomics Platform"/>
            <consortium name="The Broad Institute Genome Sequencing Center for Infectious Disease"/>
            <person name="Wu L."/>
            <person name="Ma J."/>
        </authorList>
    </citation>
    <scope>NUCLEOTIDE SEQUENCE [LARGE SCALE GENOMIC DNA]</scope>
    <source>
        <strain evidence="6">CECT 7956</strain>
    </source>
</reference>
<keyword evidence="6" id="KW-1185">Reference proteome</keyword>
<organism evidence="5 6">
    <name type="scientific">Lacihabitans lacunae</name>
    <dbReference type="NCBI Taxonomy" id="1028214"/>
    <lineage>
        <taxon>Bacteria</taxon>
        <taxon>Pseudomonadati</taxon>
        <taxon>Bacteroidota</taxon>
        <taxon>Cytophagia</taxon>
        <taxon>Cytophagales</taxon>
        <taxon>Leadbetterellaceae</taxon>
        <taxon>Lacihabitans</taxon>
    </lineage>
</organism>
<sequence length="763" mass="82658">MLQKITLTCLIFGSLGLRAQSLELYKASNTAGVYAVGYNPAMMADSRIGTMVSLGSFHVNTAPEAVFNPFVPSSKINLGLKGNAFKTSEITLLGPSFMKQLKRNAAFAISTHYRAIQTSKGNLPQLFSENLNLGTNQSFDGAYISRGLKEIAFSYAHPLAFNSHFLKIGATVKLASLYHSNDLQSIDLKNTGNVFNGSLVGNLSTTGQSFNWLNMVKSKSMGTGYDLGFVYEFRPKYLSYEYAMDGRKEYDPTQNKYLARLAVSITDIGGVKYSSFNQIGIYNSTFLNPNNLKEGVPTALQELNLSGEKLTEQKYLLPTRINILAEVKLGKKGWHLGTAYRSATKNTDTGLNQQSILAFFPRKEANDFEFSTPIIYNKTTKKLGLGFHLKLGALFFGTESLNYLFAKNAPSPSFYGGFSFNGFSKKIKDTDNDAVSNKKDKCPDIPGLWVFKGCPDTDADGIQNSEDKCPDHAGPKETQGCPDADGDGIFDNLDACPQVAGLARFNGCPDTDGDGLPDSEDDCPLKAGPEEFGGCPDTDGDGLIDSEDKCPEVAGSKLLGGCPDSDSDGIIDSEDNCPEVFGTLEHNGCPDTDGDGIIDKDDACPNLAGPANTKGCPDQDGDGIRDTDDACPSEKGSQELKGCPDTDGDKIPDYLDKCPTEAGIVEWQGCLLVTSFDSLSYLTPEQNSTFKLFLDELANHQLKEDLGQKVSQIIRTLPNPVKMIVKGNLYEKLVGDFGEKLKTLGIEVSKEEGLGGKNTIRIE</sequence>
<dbReference type="InterPro" id="IPR028974">
    <property type="entry name" value="TSP_type-3_rpt"/>
</dbReference>
<dbReference type="EMBL" id="JBHRYQ010000001">
    <property type="protein sequence ID" value="MFC3811923.1"/>
    <property type="molecule type" value="Genomic_DNA"/>
</dbReference>
<feature type="region of interest" description="Disordered" evidence="3">
    <location>
        <begin position="462"/>
        <end position="484"/>
    </location>
</feature>
<keyword evidence="2" id="KW-0106">Calcium</keyword>
<dbReference type="PANTHER" id="PTHR10199:SF119">
    <property type="entry name" value="RE20510P"/>
    <property type="match status" value="1"/>
</dbReference>
<dbReference type="Pfam" id="PF18990">
    <property type="entry name" value="DUF5723"/>
    <property type="match status" value="1"/>
</dbReference>
<dbReference type="SUPFAM" id="SSF103647">
    <property type="entry name" value="TSP type-3 repeat"/>
    <property type="match status" value="1"/>
</dbReference>
<gene>
    <name evidence="5" type="ORF">ACFOOI_14765</name>
</gene>
<dbReference type="InterPro" id="IPR043781">
    <property type="entry name" value="DUF5723"/>
</dbReference>
<dbReference type="Proteomes" id="UP001595616">
    <property type="component" value="Unassembled WGS sequence"/>
</dbReference>